<dbReference type="SMART" id="SM00404">
    <property type="entry name" value="PTPc_motif"/>
    <property type="match status" value="1"/>
</dbReference>
<organism evidence="5">
    <name type="scientific">Ganoderma lucidum</name>
    <name type="common">Ling zhi medicinal fungus</name>
    <name type="synonym">Bracket fungus</name>
    <dbReference type="NCBI Taxonomy" id="5315"/>
    <lineage>
        <taxon>Eukaryota</taxon>
        <taxon>Fungi</taxon>
        <taxon>Dikarya</taxon>
        <taxon>Basidiomycota</taxon>
        <taxon>Agaricomycotina</taxon>
        <taxon>Agaricomycetes</taxon>
        <taxon>Polyporales</taxon>
        <taxon>Polyporaceae</taxon>
        <taxon>Ganoderma</taxon>
    </lineage>
</organism>
<dbReference type="PROSITE" id="PS50056">
    <property type="entry name" value="TYR_PHOSPHATASE_2"/>
    <property type="match status" value="1"/>
</dbReference>
<dbReference type="EMBL" id="MK313713">
    <property type="protein sequence ID" value="QDK64585.1"/>
    <property type="molecule type" value="mRNA"/>
</dbReference>
<feature type="region of interest" description="Disordered" evidence="2">
    <location>
        <begin position="156"/>
        <end position="182"/>
    </location>
</feature>
<feature type="compositionally biased region" description="Low complexity" evidence="2">
    <location>
        <begin position="162"/>
        <end position="176"/>
    </location>
</feature>
<proteinExistence type="evidence at transcript level"/>
<name>A0A514YQS2_GANLU</name>
<feature type="region of interest" description="Disordered" evidence="2">
    <location>
        <begin position="362"/>
        <end position="385"/>
    </location>
</feature>
<accession>A0A514YQS2</accession>
<feature type="domain" description="Tyrosine specific protein phosphatases" evidence="4">
    <location>
        <begin position="294"/>
        <end position="422"/>
    </location>
</feature>
<evidence type="ECO:0000313" key="5">
    <source>
        <dbReference type="EMBL" id="QDK64585.1"/>
    </source>
</evidence>
<evidence type="ECO:0000259" key="4">
    <source>
        <dbReference type="PROSITE" id="PS50056"/>
    </source>
</evidence>
<dbReference type="SMART" id="SM00194">
    <property type="entry name" value="PTPc"/>
    <property type="match status" value="1"/>
</dbReference>
<dbReference type="PROSITE" id="PS50055">
    <property type="entry name" value="TYR_PHOSPHATASE_PTP"/>
    <property type="match status" value="1"/>
</dbReference>
<dbReference type="PANTHER" id="PTHR19134">
    <property type="entry name" value="RECEPTOR-TYPE TYROSINE-PROTEIN PHOSPHATASE"/>
    <property type="match status" value="1"/>
</dbReference>
<dbReference type="CDD" id="cd00047">
    <property type="entry name" value="PTPc"/>
    <property type="match status" value="1"/>
</dbReference>
<dbReference type="Pfam" id="PF00102">
    <property type="entry name" value="Y_phosphatase"/>
    <property type="match status" value="2"/>
</dbReference>
<dbReference type="InterPro" id="IPR050348">
    <property type="entry name" value="Protein-Tyr_Phosphatase"/>
</dbReference>
<dbReference type="SUPFAM" id="SSF52799">
    <property type="entry name" value="(Phosphotyrosine protein) phosphatases II"/>
    <property type="match status" value="1"/>
</dbReference>
<dbReference type="InterPro" id="IPR003595">
    <property type="entry name" value="Tyr_Pase_cat"/>
</dbReference>
<evidence type="ECO:0000256" key="2">
    <source>
        <dbReference type="SAM" id="MobiDB-lite"/>
    </source>
</evidence>
<feature type="region of interest" description="Disordered" evidence="2">
    <location>
        <begin position="31"/>
        <end position="57"/>
    </location>
</feature>
<dbReference type="Gene3D" id="3.90.190.10">
    <property type="entry name" value="Protein tyrosine phosphatase superfamily"/>
    <property type="match status" value="1"/>
</dbReference>
<evidence type="ECO:0000259" key="3">
    <source>
        <dbReference type="PROSITE" id="PS50055"/>
    </source>
</evidence>
<evidence type="ECO:0000256" key="1">
    <source>
        <dbReference type="ARBA" id="ARBA00009649"/>
    </source>
</evidence>
<reference evidence="5" key="1">
    <citation type="submission" date="2018-12" db="EMBL/GenBank/DDBJ databases">
        <authorList>
            <person name="Hu Y."/>
        </authorList>
    </citation>
    <scope>NUCLEOTIDE SEQUENCE</scope>
    <source>
        <strain evidence="5">GL29767-R1</strain>
    </source>
</reference>
<dbReference type="AlphaFoldDB" id="A0A514YQS2"/>
<dbReference type="GO" id="GO:0004725">
    <property type="term" value="F:protein tyrosine phosphatase activity"/>
    <property type="evidence" value="ECO:0007669"/>
    <property type="project" value="InterPro"/>
</dbReference>
<sequence>MPETRESVPSWLESSHNFQHLTTVLSTLAKRERNRKAARSASKHHSHPSKLHRARHIASSVQTNPEHVAYYSVAAGSDTDNLPFNRYSDIFPYDRTRVVVCSGDHEDNPCGSACQEGRYLNGNWVRELAGGKWWIAMQAPLPQTAHTFLSSLLEGVSPPPASDSSPSSAASPQPASNLRRERRIRTVVQLTKDLESGMRKAHAYFPPIVGQSWVVEPGPAGGAPIEVTLVRSQTIDAAHCVHSIVRLQPLSSPAAPSSPRIRAPVGKPVLFQHLLYVSWPDHGVPAGEDRMALLHFAKLVDAANRDRTALDADASIAPSDPTSLNPDPPIVAGCSAGVGRTGTFIALCSLLRHYGFLAPPGSGSGTEELGTQAQAHVPTPGPLPESPLGPLPEELQGDMIAKEIDALREQRPYMVERDDQVLMVYESLIAAFASASDANAKDRV</sequence>
<dbReference type="InterPro" id="IPR000242">
    <property type="entry name" value="PTP_cat"/>
</dbReference>
<feature type="compositionally biased region" description="Basic residues" evidence="2">
    <location>
        <begin position="32"/>
        <end position="56"/>
    </location>
</feature>
<comment type="similarity">
    <text evidence="1">Belongs to the protein-tyrosine phosphatase family. Non-receptor class subfamily.</text>
</comment>
<dbReference type="InterPro" id="IPR000387">
    <property type="entry name" value="Tyr_Pase_dom"/>
</dbReference>
<feature type="domain" description="Tyrosine-protein phosphatase" evidence="3">
    <location>
        <begin position="81"/>
        <end position="431"/>
    </location>
</feature>
<gene>
    <name evidence="5" type="primary">Ptp2</name>
</gene>
<protein>
    <submittedName>
        <fullName evidence="5">Putative Ptp2</fullName>
    </submittedName>
</protein>
<dbReference type="PANTHER" id="PTHR19134:SF449">
    <property type="entry name" value="TYROSINE-PROTEIN PHOSPHATASE 1"/>
    <property type="match status" value="1"/>
</dbReference>
<dbReference type="PRINTS" id="PR00700">
    <property type="entry name" value="PRTYPHPHTASE"/>
</dbReference>
<dbReference type="InterPro" id="IPR029021">
    <property type="entry name" value="Prot-tyrosine_phosphatase-like"/>
</dbReference>